<dbReference type="RefSeq" id="WP_126635252.1">
    <property type="nucleotide sequence ID" value="NZ_BIFH01000013.1"/>
</dbReference>
<protein>
    <submittedName>
        <fullName evidence="2">Non-ribosomal peptide synthetase</fullName>
    </submittedName>
</protein>
<dbReference type="OrthoDB" id="2472181at2"/>
<evidence type="ECO:0000313" key="2">
    <source>
        <dbReference type="EMBL" id="GCD92953.1"/>
    </source>
</evidence>
<dbReference type="Gene3D" id="3.40.50.1820">
    <property type="entry name" value="alpha/beta hydrolase"/>
    <property type="match status" value="1"/>
</dbReference>
<dbReference type="Gene3D" id="1.10.1200.10">
    <property type="entry name" value="ACP-like"/>
    <property type="match status" value="1"/>
</dbReference>
<dbReference type="Proteomes" id="UP000286931">
    <property type="component" value="Unassembled WGS sequence"/>
</dbReference>
<keyword evidence="3" id="KW-1185">Reference proteome</keyword>
<dbReference type="AlphaFoldDB" id="A0A401YEE0"/>
<dbReference type="InterPro" id="IPR001031">
    <property type="entry name" value="Thioesterase"/>
</dbReference>
<dbReference type="Pfam" id="PF00550">
    <property type="entry name" value="PP-binding"/>
    <property type="match status" value="1"/>
</dbReference>
<dbReference type="SUPFAM" id="SSF53474">
    <property type="entry name" value="alpha/beta-Hydrolases"/>
    <property type="match status" value="1"/>
</dbReference>
<proteinExistence type="predicted"/>
<organism evidence="2 3">
    <name type="scientific">Embleya hyalina</name>
    <dbReference type="NCBI Taxonomy" id="516124"/>
    <lineage>
        <taxon>Bacteria</taxon>
        <taxon>Bacillati</taxon>
        <taxon>Actinomycetota</taxon>
        <taxon>Actinomycetes</taxon>
        <taxon>Kitasatosporales</taxon>
        <taxon>Streptomycetaceae</taxon>
        <taxon>Embleya</taxon>
    </lineage>
</organism>
<dbReference type="PROSITE" id="PS50075">
    <property type="entry name" value="CARRIER"/>
    <property type="match status" value="1"/>
</dbReference>
<dbReference type="EMBL" id="BIFH01000013">
    <property type="protein sequence ID" value="GCD92953.1"/>
    <property type="molecule type" value="Genomic_DNA"/>
</dbReference>
<dbReference type="InterPro" id="IPR036736">
    <property type="entry name" value="ACP-like_sf"/>
</dbReference>
<comment type="caution">
    <text evidence="2">The sequence shown here is derived from an EMBL/GenBank/DDBJ whole genome shotgun (WGS) entry which is preliminary data.</text>
</comment>
<dbReference type="InterPro" id="IPR009081">
    <property type="entry name" value="PP-bd_ACP"/>
</dbReference>
<dbReference type="SUPFAM" id="SSF47336">
    <property type="entry name" value="ACP-like"/>
    <property type="match status" value="1"/>
</dbReference>
<sequence>MFRHTDFHELQVGSMWREILGTEDFHLHDDFFEVGGDETATTALLSAIRRVFALDPSVEQLTAAPTIARQAARIRAAVRSRGPGPTAYRMYGRVQGEHPLVCTSTRDGDVISFQQIRDVDVGRPVVGLRSAGIDLEDVPLTTIEDMARRHIADLDLIGVPEPFALCGFSHGALVAFEMAGQLERAGRSVAYVGLFEPFPADGTEQVADIPELMNERLEELCAMYEVEYVPDRLDDCLERLKESTGVPAGVSPELFRRRLEVFALNVKALSHYRVEARLTSRTFLYTSRNSEGLDDVTRLDEAVSTRNPYEAFWARHLPPQTVIRRQACEHRLLFGTPTTRTFLGEDVAWALDDHEDRHRRAARGSPSGPSGPFATI</sequence>
<name>A0A401YEE0_9ACTN</name>
<reference evidence="2 3" key="1">
    <citation type="submission" date="2018-12" db="EMBL/GenBank/DDBJ databases">
        <title>Draft genome sequence of Embleya hyalina NBRC 13850T.</title>
        <authorList>
            <person name="Komaki H."/>
            <person name="Hosoyama A."/>
            <person name="Kimura A."/>
            <person name="Ichikawa N."/>
            <person name="Tamura T."/>
        </authorList>
    </citation>
    <scope>NUCLEOTIDE SEQUENCE [LARGE SCALE GENOMIC DNA]</scope>
    <source>
        <strain evidence="2 3">NBRC 13850</strain>
    </source>
</reference>
<dbReference type="Pfam" id="PF00975">
    <property type="entry name" value="Thioesterase"/>
    <property type="match status" value="1"/>
</dbReference>
<evidence type="ECO:0000313" key="3">
    <source>
        <dbReference type="Proteomes" id="UP000286931"/>
    </source>
</evidence>
<accession>A0A401YEE0</accession>
<dbReference type="InterPro" id="IPR029058">
    <property type="entry name" value="AB_hydrolase_fold"/>
</dbReference>
<evidence type="ECO:0000259" key="1">
    <source>
        <dbReference type="PROSITE" id="PS50075"/>
    </source>
</evidence>
<feature type="domain" description="Carrier" evidence="1">
    <location>
        <begin position="3"/>
        <end position="78"/>
    </location>
</feature>
<gene>
    <name evidence="2" type="ORF">EHYA_00596</name>
</gene>